<evidence type="ECO:0000256" key="4">
    <source>
        <dbReference type="ARBA" id="ARBA00022737"/>
    </source>
</evidence>
<dbReference type="PANTHER" id="PTHR43790:SF4">
    <property type="entry name" value="GUANOSINE IMPORT ATP-BINDING PROTEIN NUPO"/>
    <property type="match status" value="1"/>
</dbReference>
<dbReference type="InterPro" id="IPR017871">
    <property type="entry name" value="ABC_transporter-like_CS"/>
</dbReference>
<reference evidence="10" key="1">
    <citation type="submission" date="2019-08" db="EMBL/GenBank/DDBJ databases">
        <authorList>
            <person name="Kucharzyk K."/>
            <person name="Murdoch R.W."/>
            <person name="Higgins S."/>
            <person name="Loffler F."/>
        </authorList>
    </citation>
    <scope>NUCLEOTIDE SEQUENCE</scope>
</reference>
<evidence type="ECO:0000256" key="5">
    <source>
        <dbReference type="ARBA" id="ARBA00022741"/>
    </source>
</evidence>
<dbReference type="GO" id="GO:0016887">
    <property type="term" value="F:ATP hydrolysis activity"/>
    <property type="evidence" value="ECO:0007669"/>
    <property type="project" value="InterPro"/>
</dbReference>
<dbReference type="InterPro" id="IPR003439">
    <property type="entry name" value="ABC_transporter-like_ATP-bd"/>
</dbReference>
<dbReference type="EC" id="3.6.3.17" evidence="10"/>
<dbReference type="Pfam" id="PF00005">
    <property type="entry name" value="ABC_tran"/>
    <property type="match status" value="2"/>
</dbReference>
<dbReference type="FunFam" id="3.40.50.300:FF:000127">
    <property type="entry name" value="Ribose import ATP-binding protein RbsA"/>
    <property type="match status" value="1"/>
</dbReference>
<feature type="domain" description="ABC transporter" evidence="9">
    <location>
        <begin position="257"/>
        <end position="501"/>
    </location>
</feature>
<dbReference type="CDD" id="cd03215">
    <property type="entry name" value="ABC_Carb_Monos_II"/>
    <property type="match status" value="1"/>
</dbReference>
<dbReference type="SUPFAM" id="SSF52540">
    <property type="entry name" value="P-loop containing nucleoside triphosphate hydrolases"/>
    <property type="match status" value="2"/>
</dbReference>
<keyword evidence="4" id="KW-0677">Repeat</keyword>
<dbReference type="InterPro" id="IPR003593">
    <property type="entry name" value="AAA+_ATPase"/>
</dbReference>
<evidence type="ECO:0000256" key="1">
    <source>
        <dbReference type="ARBA" id="ARBA00004202"/>
    </source>
</evidence>
<dbReference type="CDD" id="cd03216">
    <property type="entry name" value="ABC_Carb_Monos_I"/>
    <property type="match status" value="1"/>
</dbReference>
<evidence type="ECO:0000259" key="9">
    <source>
        <dbReference type="PROSITE" id="PS50893"/>
    </source>
</evidence>
<dbReference type="GO" id="GO:0005524">
    <property type="term" value="F:ATP binding"/>
    <property type="evidence" value="ECO:0007669"/>
    <property type="project" value="UniProtKB-KW"/>
</dbReference>
<keyword evidence="7" id="KW-1278">Translocase</keyword>
<keyword evidence="10" id="KW-0378">Hydrolase</keyword>
<dbReference type="InterPro" id="IPR050107">
    <property type="entry name" value="ABC_carbohydrate_import_ATPase"/>
</dbReference>
<accession>A0A644Y5V2</accession>
<keyword evidence="3" id="KW-1003">Cell membrane</keyword>
<evidence type="ECO:0000256" key="7">
    <source>
        <dbReference type="ARBA" id="ARBA00022967"/>
    </source>
</evidence>
<organism evidence="10">
    <name type="scientific">bioreactor metagenome</name>
    <dbReference type="NCBI Taxonomy" id="1076179"/>
    <lineage>
        <taxon>unclassified sequences</taxon>
        <taxon>metagenomes</taxon>
        <taxon>ecological metagenomes</taxon>
    </lineage>
</organism>
<keyword evidence="8" id="KW-0472">Membrane</keyword>
<evidence type="ECO:0000313" key="10">
    <source>
        <dbReference type="EMBL" id="MPM23925.1"/>
    </source>
</evidence>
<feature type="domain" description="ABC transporter" evidence="9">
    <location>
        <begin position="4"/>
        <end position="239"/>
    </location>
</feature>
<evidence type="ECO:0000256" key="8">
    <source>
        <dbReference type="ARBA" id="ARBA00023136"/>
    </source>
</evidence>
<comment type="caution">
    <text evidence="10">The sequence shown here is derived from an EMBL/GenBank/DDBJ whole genome shotgun (WGS) entry which is preliminary data.</text>
</comment>
<evidence type="ECO:0000256" key="2">
    <source>
        <dbReference type="ARBA" id="ARBA00022448"/>
    </source>
</evidence>
<evidence type="ECO:0000256" key="3">
    <source>
        <dbReference type="ARBA" id="ARBA00022475"/>
    </source>
</evidence>
<dbReference type="PROSITE" id="PS50893">
    <property type="entry name" value="ABC_TRANSPORTER_2"/>
    <property type="match status" value="2"/>
</dbReference>
<dbReference type="PANTHER" id="PTHR43790">
    <property type="entry name" value="CARBOHYDRATE TRANSPORT ATP-BINDING PROTEIN MG119-RELATED"/>
    <property type="match status" value="1"/>
</dbReference>
<proteinExistence type="predicted"/>
<dbReference type="GO" id="GO:0005886">
    <property type="term" value="C:plasma membrane"/>
    <property type="evidence" value="ECO:0007669"/>
    <property type="project" value="UniProtKB-SubCell"/>
</dbReference>
<keyword evidence="5" id="KW-0547">Nucleotide-binding</keyword>
<dbReference type="SMART" id="SM00382">
    <property type="entry name" value="AAA"/>
    <property type="match status" value="1"/>
</dbReference>
<protein>
    <submittedName>
        <fullName evidence="10">Galactose/methyl galactoside import ATP-binding protein MglA</fullName>
        <ecNumber evidence="10">3.6.3.17</ecNumber>
    </submittedName>
</protein>
<gene>
    <name evidence="10" type="primary">mglA_29</name>
    <name evidence="10" type="ORF">SDC9_70402</name>
</gene>
<name>A0A644Y5V2_9ZZZZ</name>
<keyword evidence="2" id="KW-0813">Transport</keyword>
<dbReference type="AlphaFoldDB" id="A0A644Y5V2"/>
<dbReference type="InterPro" id="IPR027417">
    <property type="entry name" value="P-loop_NTPase"/>
</dbReference>
<dbReference type="PROSITE" id="PS00211">
    <property type="entry name" value="ABC_TRANSPORTER_1"/>
    <property type="match status" value="1"/>
</dbReference>
<dbReference type="EMBL" id="VSSQ01004144">
    <property type="protein sequence ID" value="MPM23925.1"/>
    <property type="molecule type" value="Genomic_DNA"/>
</dbReference>
<keyword evidence="6 10" id="KW-0067">ATP-binding</keyword>
<comment type="subcellular location">
    <subcellularLocation>
        <location evidence="1">Cell membrane</location>
        <topology evidence="1">Peripheral membrane protein</topology>
    </subcellularLocation>
</comment>
<dbReference type="Gene3D" id="3.40.50.300">
    <property type="entry name" value="P-loop containing nucleotide triphosphate hydrolases"/>
    <property type="match status" value="2"/>
</dbReference>
<sequence length="505" mass="56102">MYAIEMKHISKRFGGMQANDDVTFCVKQGEIHSLLGENGAGKTTLMNILFGMYRADEGTVCLSGKEVRIESPTDAIANGISMVHQHFMQVGALTVAENVVLGCEPVRGLVFDRERAFREVEEISEKYHLKVDAREKVENLSVGIRQRVEILKALYRNSSILILDEPTAVLTPQEVTDLFLVLRKLKEDGKSIVIITHKLKETMNVADQITVLRKGKIITSLPISEVDEDKLAELMVGRRVLFGIEKKPLMEDRPVILSLQDVTVRKNEIPVLDGLSLEVRKGEILGIAGVEGNGQTELIEVITGLQKLDGGKMLYMGNPVLKPTARKMLDMHVGHIPEDRGKRGLIRNFTVWESIIQGYQNLSAYVNRLGILRVGAIKKMAAECVRKYDIRCDGIDQTVGSLSGGNQQKVIIVRVLMHEQEIVVAAQPTRGVDIGAIEYIHSQLMKLRDEGKAVILISADLEEILKLSDDIAVLYEGKIVAHKKNEAFTENMLGSYMLGQLSDIA</sequence>
<evidence type="ECO:0000256" key="6">
    <source>
        <dbReference type="ARBA" id="ARBA00022840"/>
    </source>
</evidence>